<proteinExistence type="predicted"/>
<reference evidence="1 2" key="1">
    <citation type="submission" date="2019-10" db="EMBL/GenBank/DDBJ databases">
        <title>Pseudopuniceibacterium sp. HQ09 islated from Antarctica.</title>
        <authorList>
            <person name="Liao L."/>
            <person name="Su S."/>
            <person name="Chen B."/>
            <person name="Yu Y."/>
        </authorList>
    </citation>
    <scope>NUCLEOTIDE SEQUENCE [LARGE SCALE GENOMIC DNA]</scope>
    <source>
        <strain evidence="1 2">HQ09</strain>
    </source>
</reference>
<evidence type="ECO:0000313" key="1">
    <source>
        <dbReference type="EMBL" id="QOL80369.1"/>
    </source>
</evidence>
<dbReference type="Proteomes" id="UP000594118">
    <property type="component" value="Chromosome"/>
</dbReference>
<gene>
    <name evidence="1" type="ORF">F3W81_05765</name>
</gene>
<dbReference type="AlphaFoldDB" id="A0A7L9WJF9"/>
<sequence>MKAKIFSIDMRDSGGARLSLSYKDAERNGISRISCEVAPQQLVRLVLFAEAISAAHSGDRLDPMSVSLDGLNIRYDVTHMESLTFERQLGYSTQIAPATLRDFLTEMAGIADVCLARAESSKHGSLLKELLSEVPMPHCLSSSLPEDAAEEILYRLREMALLILVDDASHKTSSLARKLRGKKSRPEVCAKVEDLLLTLASEFTPEKKSSDWSTEILPSATQAERL</sequence>
<keyword evidence="2" id="KW-1185">Reference proteome</keyword>
<protein>
    <submittedName>
        <fullName evidence="1">Uncharacterized protein</fullName>
    </submittedName>
</protein>
<accession>A0A7L9WJF9</accession>
<dbReference type="RefSeq" id="WP_193082687.1">
    <property type="nucleotide sequence ID" value="NZ_CP045201.1"/>
</dbReference>
<evidence type="ECO:0000313" key="2">
    <source>
        <dbReference type="Proteomes" id="UP000594118"/>
    </source>
</evidence>
<organism evidence="1 2">
    <name type="scientific">Pseudooceanicola spongiae</name>
    <dbReference type="NCBI Taxonomy" id="2613965"/>
    <lineage>
        <taxon>Bacteria</taxon>
        <taxon>Pseudomonadati</taxon>
        <taxon>Pseudomonadota</taxon>
        <taxon>Alphaproteobacteria</taxon>
        <taxon>Rhodobacterales</taxon>
        <taxon>Paracoccaceae</taxon>
        <taxon>Pseudooceanicola</taxon>
    </lineage>
</organism>
<dbReference type="EMBL" id="CP045201">
    <property type="protein sequence ID" value="QOL80369.1"/>
    <property type="molecule type" value="Genomic_DNA"/>
</dbReference>
<dbReference type="KEGG" id="pshq:F3W81_05765"/>
<name>A0A7L9WJF9_9RHOB</name>